<evidence type="ECO:0000256" key="1">
    <source>
        <dbReference type="ARBA" id="ARBA00022553"/>
    </source>
</evidence>
<dbReference type="AlphaFoldDB" id="A0A6J7IUE6"/>
<evidence type="ECO:0000256" key="2">
    <source>
        <dbReference type="ARBA" id="ARBA00023015"/>
    </source>
</evidence>
<dbReference type="GO" id="GO:0006355">
    <property type="term" value="P:regulation of DNA-templated transcription"/>
    <property type="evidence" value="ECO:0007669"/>
    <property type="project" value="InterPro"/>
</dbReference>
<keyword evidence="4" id="KW-0804">Transcription</keyword>
<dbReference type="InterPro" id="IPR016032">
    <property type="entry name" value="Sig_transdc_resp-reg_C-effctor"/>
</dbReference>
<sequence length="220" mass="23926">MPDPLRLVVAEDHALIREGLVRILRDLGFDVVGEAADAPTLEALARELRPDVLVVDVQMPPTHTDDGLRAAERIRRERPEVGVLVLSQYVEEQYAMELIGEDPRGVGYLLKDRVADVATIGDAVRRVAAGGSALDPEVVARMLGRRRTGDVLGELTPRERDVLARMAEGRSNLGIADELGVTAAAVEKHVTGIFSKLGLAREPADHRRVAAVLAFLRARP</sequence>
<dbReference type="PANTHER" id="PTHR43214:SF24">
    <property type="entry name" value="TRANSCRIPTIONAL REGULATORY PROTEIN NARL-RELATED"/>
    <property type="match status" value="1"/>
</dbReference>
<organism evidence="7">
    <name type="scientific">freshwater metagenome</name>
    <dbReference type="NCBI Taxonomy" id="449393"/>
    <lineage>
        <taxon>unclassified sequences</taxon>
        <taxon>metagenomes</taxon>
        <taxon>ecological metagenomes</taxon>
    </lineage>
</organism>
<accession>A0A6J7IUE6</accession>
<keyword evidence="1" id="KW-0597">Phosphoprotein</keyword>
<reference evidence="7" key="1">
    <citation type="submission" date="2020-05" db="EMBL/GenBank/DDBJ databases">
        <authorList>
            <person name="Chiriac C."/>
            <person name="Salcher M."/>
            <person name="Ghai R."/>
            <person name="Kavagutti S V."/>
        </authorList>
    </citation>
    <scope>NUCLEOTIDE SEQUENCE</scope>
</reference>
<protein>
    <submittedName>
        <fullName evidence="7">Unannotated protein</fullName>
    </submittedName>
</protein>
<dbReference type="PRINTS" id="PR00038">
    <property type="entry name" value="HTHLUXR"/>
</dbReference>
<feature type="domain" description="Response regulatory" evidence="6">
    <location>
        <begin position="6"/>
        <end position="126"/>
    </location>
</feature>
<feature type="domain" description="HTH luxR-type" evidence="5">
    <location>
        <begin position="148"/>
        <end position="219"/>
    </location>
</feature>
<dbReference type="SMART" id="SM00421">
    <property type="entry name" value="HTH_LUXR"/>
    <property type="match status" value="1"/>
</dbReference>
<dbReference type="SMART" id="SM00448">
    <property type="entry name" value="REC"/>
    <property type="match status" value="1"/>
</dbReference>
<dbReference type="CDD" id="cd06170">
    <property type="entry name" value="LuxR_C_like"/>
    <property type="match status" value="1"/>
</dbReference>
<dbReference type="PROSITE" id="PS50110">
    <property type="entry name" value="RESPONSE_REGULATORY"/>
    <property type="match status" value="1"/>
</dbReference>
<proteinExistence type="predicted"/>
<dbReference type="Pfam" id="PF00196">
    <property type="entry name" value="GerE"/>
    <property type="match status" value="1"/>
</dbReference>
<name>A0A6J7IUE6_9ZZZZ</name>
<evidence type="ECO:0000313" key="7">
    <source>
        <dbReference type="EMBL" id="CAB4934499.1"/>
    </source>
</evidence>
<gene>
    <name evidence="7" type="ORF">UFOPK3564_02569</name>
</gene>
<keyword evidence="2" id="KW-0805">Transcription regulation</keyword>
<dbReference type="Pfam" id="PF00072">
    <property type="entry name" value="Response_reg"/>
    <property type="match status" value="1"/>
</dbReference>
<evidence type="ECO:0000256" key="4">
    <source>
        <dbReference type="ARBA" id="ARBA00023163"/>
    </source>
</evidence>
<dbReference type="InterPro" id="IPR000792">
    <property type="entry name" value="Tscrpt_reg_LuxR_C"/>
</dbReference>
<dbReference type="InterPro" id="IPR011006">
    <property type="entry name" value="CheY-like_superfamily"/>
</dbReference>
<dbReference type="EMBL" id="CAFBMK010000188">
    <property type="protein sequence ID" value="CAB4934499.1"/>
    <property type="molecule type" value="Genomic_DNA"/>
</dbReference>
<dbReference type="InterPro" id="IPR039420">
    <property type="entry name" value="WalR-like"/>
</dbReference>
<dbReference type="GO" id="GO:0003677">
    <property type="term" value="F:DNA binding"/>
    <property type="evidence" value="ECO:0007669"/>
    <property type="project" value="UniProtKB-KW"/>
</dbReference>
<keyword evidence="3" id="KW-0238">DNA-binding</keyword>
<evidence type="ECO:0000259" key="5">
    <source>
        <dbReference type="PROSITE" id="PS50043"/>
    </source>
</evidence>
<dbReference type="GO" id="GO:0000160">
    <property type="term" value="P:phosphorelay signal transduction system"/>
    <property type="evidence" value="ECO:0007669"/>
    <property type="project" value="InterPro"/>
</dbReference>
<evidence type="ECO:0000256" key="3">
    <source>
        <dbReference type="ARBA" id="ARBA00023125"/>
    </source>
</evidence>
<dbReference type="InterPro" id="IPR001789">
    <property type="entry name" value="Sig_transdc_resp-reg_receiver"/>
</dbReference>
<evidence type="ECO:0000259" key="6">
    <source>
        <dbReference type="PROSITE" id="PS50110"/>
    </source>
</evidence>
<dbReference type="SUPFAM" id="SSF52172">
    <property type="entry name" value="CheY-like"/>
    <property type="match status" value="1"/>
</dbReference>
<dbReference type="Gene3D" id="3.40.50.2300">
    <property type="match status" value="1"/>
</dbReference>
<dbReference type="SUPFAM" id="SSF46894">
    <property type="entry name" value="C-terminal effector domain of the bipartite response regulators"/>
    <property type="match status" value="1"/>
</dbReference>
<dbReference type="PANTHER" id="PTHR43214">
    <property type="entry name" value="TWO-COMPONENT RESPONSE REGULATOR"/>
    <property type="match status" value="1"/>
</dbReference>
<dbReference type="PROSITE" id="PS50043">
    <property type="entry name" value="HTH_LUXR_2"/>
    <property type="match status" value="1"/>
</dbReference>
<dbReference type="CDD" id="cd17535">
    <property type="entry name" value="REC_NarL-like"/>
    <property type="match status" value="1"/>
</dbReference>
<dbReference type="InterPro" id="IPR058245">
    <property type="entry name" value="NreC/VraR/RcsB-like_REC"/>
</dbReference>